<evidence type="ECO:0000259" key="2">
    <source>
        <dbReference type="Pfam" id="PF14526"/>
    </source>
</evidence>
<dbReference type="PANTHER" id="PTHR36444">
    <property type="entry name" value="TRANSCRIPTIONAL REGULATOR PROTEIN YOBU-RELATED"/>
    <property type="match status" value="1"/>
</dbReference>
<feature type="domain" description="Integron-associated effector binding protein" evidence="2">
    <location>
        <begin position="153"/>
        <end position="290"/>
    </location>
</feature>
<dbReference type="Proteomes" id="UP001348817">
    <property type="component" value="Chromosome"/>
</dbReference>
<feature type="transmembrane region" description="Helical" evidence="1">
    <location>
        <begin position="12"/>
        <end position="37"/>
    </location>
</feature>
<proteinExistence type="predicted"/>
<reference evidence="3 4" key="1">
    <citation type="submission" date="2021-12" db="EMBL/GenBank/DDBJ databases">
        <title>Genome sequencing of bacteria with rrn-lacking chromosome and rrn-plasmid.</title>
        <authorList>
            <person name="Anda M."/>
            <person name="Iwasaki W."/>
        </authorList>
    </citation>
    <scope>NUCLEOTIDE SEQUENCE [LARGE SCALE GENOMIC DNA]</scope>
    <source>
        <strain evidence="3 4">DSM 100852</strain>
    </source>
</reference>
<keyword evidence="1" id="KW-0472">Membrane</keyword>
<dbReference type="RefSeq" id="WP_338394543.1">
    <property type="nucleotide sequence ID" value="NZ_AP025314.1"/>
</dbReference>
<evidence type="ECO:0000313" key="4">
    <source>
        <dbReference type="Proteomes" id="UP001348817"/>
    </source>
</evidence>
<evidence type="ECO:0000313" key="3">
    <source>
        <dbReference type="EMBL" id="BDD09333.1"/>
    </source>
</evidence>
<accession>A0AAU9CMT3</accession>
<dbReference type="KEGG" id="fax:FUAX_17650"/>
<organism evidence="3 4">
    <name type="scientific">Fulvitalea axinellae</name>
    <dbReference type="NCBI Taxonomy" id="1182444"/>
    <lineage>
        <taxon>Bacteria</taxon>
        <taxon>Pseudomonadati</taxon>
        <taxon>Bacteroidota</taxon>
        <taxon>Cytophagia</taxon>
        <taxon>Cytophagales</taxon>
        <taxon>Persicobacteraceae</taxon>
        <taxon>Fulvitalea</taxon>
    </lineage>
</organism>
<dbReference type="Gene3D" id="3.20.80.10">
    <property type="entry name" value="Regulatory factor, effector binding domain"/>
    <property type="match status" value="1"/>
</dbReference>
<dbReference type="InterPro" id="IPR029441">
    <property type="entry name" value="Cass2"/>
</dbReference>
<keyword evidence="4" id="KW-1185">Reference proteome</keyword>
<keyword evidence="1" id="KW-0812">Transmembrane</keyword>
<dbReference type="AlphaFoldDB" id="A0AAU9CMT3"/>
<gene>
    <name evidence="3" type="ORF">FUAX_17650</name>
</gene>
<dbReference type="Pfam" id="PF14526">
    <property type="entry name" value="Cass2"/>
    <property type="match status" value="1"/>
</dbReference>
<dbReference type="InterPro" id="IPR011256">
    <property type="entry name" value="Reg_factor_effector_dom_sf"/>
</dbReference>
<feature type="transmembrane region" description="Helical" evidence="1">
    <location>
        <begin position="57"/>
        <end position="78"/>
    </location>
</feature>
<sequence>MRKYKIRAILGLCLLYVAIFQNWTWVWGVMFLVWVIPDIRFGTTFFIEPVERKDNPILYWIIIFTWLSLSAYSLYFSVTEEPYGPKAFVGRSVGKFTEPDSLKLNDTIPGKLTTSDSATTETKNDRIPDISEEGKISLKYQTQDLNDTLLITGISMKFIPNSTDSAGQVQNLIYKFYSGAESLTTPDNLYGEPLYVVYNDYNWASEEAYTLSVGFKKNKAKTPDSMSTIKIKPSEYAVFTSNPNNYESWLGELWAKISQSDLDEGLSNAYEVYRSDKEGNLLKVELHVPIN</sequence>
<evidence type="ECO:0000256" key="1">
    <source>
        <dbReference type="SAM" id="Phobius"/>
    </source>
</evidence>
<keyword evidence="1" id="KW-1133">Transmembrane helix</keyword>
<dbReference type="EMBL" id="AP025314">
    <property type="protein sequence ID" value="BDD09333.1"/>
    <property type="molecule type" value="Genomic_DNA"/>
</dbReference>
<dbReference type="PANTHER" id="PTHR36444:SF2">
    <property type="entry name" value="TRANSCRIPTIONAL REGULATOR PROTEIN YOBU-RELATED"/>
    <property type="match status" value="1"/>
</dbReference>
<dbReference type="InterPro" id="IPR053182">
    <property type="entry name" value="YobU-like_regulator"/>
</dbReference>
<name>A0AAU9CMT3_9BACT</name>
<protein>
    <recommendedName>
        <fullName evidence="2">Integron-associated effector binding protein domain-containing protein</fullName>
    </recommendedName>
</protein>